<dbReference type="PANTHER" id="PTHR43344:SF14">
    <property type="entry name" value="HAD-IB FAMILY HYDROLASE"/>
    <property type="match status" value="1"/>
</dbReference>
<proteinExistence type="predicted"/>
<dbReference type="Gene3D" id="1.20.1440.100">
    <property type="entry name" value="SG protein - dephosphorylation function"/>
    <property type="match status" value="1"/>
</dbReference>
<dbReference type="NCBIfam" id="TIGR01490">
    <property type="entry name" value="HAD-SF-IB-hyp1"/>
    <property type="match status" value="1"/>
</dbReference>
<dbReference type="InterPro" id="IPR050582">
    <property type="entry name" value="HAD-like_SerB"/>
</dbReference>
<name>A0ABQ3BRJ0_9GAMM</name>
<evidence type="ECO:0000313" key="1">
    <source>
        <dbReference type="EMBL" id="GGZ55265.1"/>
    </source>
</evidence>
<gene>
    <name evidence="1" type="primary">cicA</name>
    <name evidence="1" type="ORF">GCM10008101_05850</name>
</gene>
<dbReference type="InterPro" id="IPR036412">
    <property type="entry name" value="HAD-like_sf"/>
</dbReference>
<reference evidence="2" key="1">
    <citation type="journal article" date="2019" name="Int. J. Syst. Evol. Microbiol.">
        <title>The Global Catalogue of Microorganisms (GCM) 10K type strain sequencing project: providing services to taxonomists for standard genome sequencing and annotation.</title>
        <authorList>
            <consortium name="The Broad Institute Genomics Platform"/>
            <consortium name="The Broad Institute Genome Sequencing Center for Infectious Disease"/>
            <person name="Wu L."/>
            <person name="Ma J."/>
        </authorList>
    </citation>
    <scope>NUCLEOTIDE SEQUENCE [LARGE SCALE GENOMIC DNA]</scope>
    <source>
        <strain evidence="2">KCTC 22558</strain>
    </source>
</reference>
<dbReference type="SUPFAM" id="SSF56784">
    <property type="entry name" value="HAD-like"/>
    <property type="match status" value="1"/>
</dbReference>
<dbReference type="EMBL" id="BMXY01000001">
    <property type="protein sequence ID" value="GGZ55265.1"/>
    <property type="molecule type" value="Genomic_DNA"/>
</dbReference>
<protein>
    <submittedName>
        <fullName evidence="1">Phosphotransferase</fullName>
    </submittedName>
</protein>
<dbReference type="InterPro" id="IPR006385">
    <property type="entry name" value="HAD_hydro_SerB1"/>
</dbReference>
<sequence>MDLALFDFDGTITTGDTLPAFVRGATPAWRVALATPPLAPLILAYRRGWLSGTSIRAAIARAAFAGVPVAAYQAAGAAFAGDVIPALLRPAAMARIEWHQRRGDTVAVVSGNFDAVLAPWAAAHGLELLCSTLACRGGRLTGGYAGAQCVGAEKARRIRARWDLSAFPRAYAYGDTAEDAAMLVLADEAYYREMPNVPAALAPDPSVVTSG</sequence>
<organism evidence="1 2">
    <name type="scientific">Cognatilysobacter xinjiangensis</name>
    <dbReference type="NCBI Taxonomy" id="546892"/>
    <lineage>
        <taxon>Bacteria</taxon>
        <taxon>Pseudomonadati</taxon>
        <taxon>Pseudomonadota</taxon>
        <taxon>Gammaproteobacteria</taxon>
        <taxon>Lysobacterales</taxon>
        <taxon>Lysobacteraceae</taxon>
        <taxon>Cognatilysobacter</taxon>
    </lineage>
</organism>
<dbReference type="Gene3D" id="3.40.50.1000">
    <property type="entry name" value="HAD superfamily/HAD-like"/>
    <property type="match status" value="1"/>
</dbReference>
<dbReference type="Pfam" id="PF12710">
    <property type="entry name" value="HAD"/>
    <property type="match status" value="1"/>
</dbReference>
<dbReference type="RefSeq" id="WP_189446861.1">
    <property type="nucleotide sequence ID" value="NZ_BMXY01000001.1"/>
</dbReference>
<dbReference type="InterPro" id="IPR023214">
    <property type="entry name" value="HAD_sf"/>
</dbReference>
<keyword evidence="2" id="KW-1185">Reference proteome</keyword>
<accession>A0ABQ3BRJ0</accession>
<dbReference type="NCBIfam" id="TIGR01488">
    <property type="entry name" value="HAD-SF-IB"/>
    <property type="match status" value="1"/>
</dbReference>
<evidence type="ECO:0000313" key="2">
    <source>
        <dbReference type="Proteomes" id="UP000643403"/>
    </source>
</evidence>
<dbReference type="PANTHER" id="PTHR43344">
    <property type="entry name" value="PHOSPHOSERINE PHOSPHATASE"/>
    <property type="match status" value="1"/>
</dbReference>
<dbReference type="Proteomes" id="UP000643403">
    <property type="component" value="Unassembled WGS sequence"/>
</dbReference>
<comment type="caution">
    <text evidence="1">The sequence shown here is derived from an EMBL/GenBank/DDBJ whole genome shotgun (WGS) entry which is preliminary data.</text>
</comment>